<dbReference type="EMBL" id="MPRK01000052">
    <property type="protein sequence ID" value="OOZ41800.1"/>
    <property type="molecule type" value="Genomic_DNA"/>
</dbReference>
<keyword evidence="4" id="KW-1185">Reference proteome</keyword>
<feature type="domain" description="PBP" evidence="2">
    <location>
        <begin position="7"/>
        <end position="299"/>
    </location>
</feature>
<organism evidence="3 4">
    <name type="scientific">Solemya elarraichensis gill symbiont</name>
    <dbReference type="NCBI Taxonomy" id="1918949"/>
    <lineage>
        <taxon>Bacteria</taxon>
        <taxon>Pseudomonadati</taxon>
        <taxon>Pseudomonadota</taxon>
        <taxon>Gammaproteobacteria</taxon>
        <taxon>sulfur-oxidizing symbionts</taxon>
    </lineage>
</organism>
<reference evidence="3 4" key="1">
    <citation type="submission" date="2016-11" db="EMBL/GenBank/DDBJ databases">
        <title>Mixed transmission modes and dynamic genome evolution in an obligate animal-bacterial symbiosis.</title>
        <authorList>
            <person name="Russell S.L."/>
            <person name="Corbett-Detig R.B."/>
            <person name="Cavanaugh C.M."/>
        </authorList>
    </citation>
    <scope>NUCLEOTIDE SEQUENCE [LARGE SCALE GENOMIC DNA]</scope>
    <source>
        <strain evidence="3">Sp-SM6</strain>
    </source>
</reference>
<dbReference type="Proteomes" id="UP000190198">
    <property type="component" value="Unassembled WGS sequence"/>
</dbReference>
<dbReference type="PANTHER" id="PTHR30570:SF1">
    <property type="entry name" value="PHOSPHATE-BINDING PROTEIN PSTS"/>
    <property type="match status" value="1"/>
</dbReference>
<gene>
    <name evidence="3" type="ORF">BOW52_04140</name>
</gene>
<dbReference type="PANTHER" id="PTHR30570">
    <property type="entry name" value="PERIPLASMIC PHOSPHATE BINDING COMPONENT OF PHOSPHATE ABC TRANSPORTER"/>
    <property type="match status" value="1"/>
</dbReference>
<protein>
    <submittedName>
        <fullName evidence="3">Phosphate ABC transporter substrate-binding protein</fullName>
    </submittedName>
</protein>
<dbReference type="SUPFAM" id="SSF53850">
    <property type="entry name" value="Periplasmic binding protein-like II"/>
    <property type="match status" value="1"/>
</dbReference>
<sequence>MGIMASTAAQQQQRDYIMIVGSSTAFPMVSTVVERFVRKTGARSPVVEAMGTGGGFRFFCDGVGLEMPDITMASRKLNEAELKQCESNGIQNPVEVKIGYDGIVFVNTKDAESFDFSARDLYLALAREIPDPSGRAELVSNPYSKWNEISESLPALPIKILGPPLSSGTRDILFEKLMEQACADHAMLHDMRGKDADAYNEHCYTFREDGAYIEAGENDARIVRKLSQDPGAIGILGYNFLERNGDLLKAATIDSIAPEFEMIEDSSYPLSRPLYLYIKREHYPLVNGLSEFLSEFTSDAAWGDDGYLIDKGLIPLSAEERTSWRKRALPGT</sequence>
<proteinExistence type="predicted"/>
<accession>A0A1T2L9Q1</accession>
<keyword evidence="1" id="KW-0732">Signal</keyword>
<dbReference type="InterPro" id="IPR050811">
    <property type="entry name" value="Phosphate_ABC_transporter"/>
</dbReference>
<name>A0A1T2L9Q1_9GAMM</name>
<dbReference type="InterPro" id="IPR024370">
    <property type="entry name" value="PBP_domain"/>
</dbReference>
<dbReference type="Pfam" id="PF12849">
    <property type="entry name" value="PBP_like_2"/>
    <property type="match status" value="1"/>
</dbReference>
<evidence type="ECO:0000256" key="1">
    <source>
        <dbReference type="ARBA" id="ARBA00022729"/>
    </source>
</evidence>
<comment type="caution">
    <text evidence="3">The sequence shown here is derived from an EMBL/GenBank/DDBJ whole genome shotgun (WGS) entry which is preliminary data.</text>
</comment>
<dbReference type="OrthoDB" id="9765713at2"/>
<evidence type="ECO:0000259" key="2">
    <source>
        <dbReference type="Pfam" id="PF12849"/>
    </source>
</evidence>
<evidence type="ECO:0000313" key="3">
    <source>
        <dbReference type="EMBL" id="OOZ41800.1"/>
    </source>
</evidence>
<dbReference type="Gene3D" id="3.40.190.10">
    <property type="entry name" value="Periplasmic binding protein-like II"/>
    <property type="match status" value="2"/>
</dbReference>
<evidence type="ECO:0000313" key="4">
    <source>
        <dbReference type="Proteomes" id="UP000190198"/>
    </source>
</evidence>
<dbReference type="AlphaFoldDB" id="A0A1T2L9Q1"/>